<dbReference type="AlphaFoldDB" id="A0A2X3F4L1"/>
<comment type="subcellular location">
    <subcellularLocation>
        <location evidence="1">Cell membrane</location>
        <topology evidence="1">Multi-pass membrane protein</topology>
    </subcellularLocation>
</comment>
<evidence type="ECO:0000256" key="1">
    <source>
        <dbReference type="ARBA" id="ARBA00004651"/>
    </source>
</evidence>
<dbReference type="EMBL" id="UAWN01000017">
    <property type="protein sequence ID" value="SQC42214.1"/>
    <property type="molecule type" value="Genomic_DNA"/>
</dbReference>
<keyword evidence="5 6" id="KW-0472">Membrane</keyword>
<dbReference type="Pfam" id="PF01810">
    <property type="entry name" value="LysE"/>
    <property type="match status" value="1"/>
</dbReference>
<protein>
    <submittedName>
        <fullName evidence="7">Transport protein</fullName>
    </submittedName>
</protein>
<evidence type="ECO:0000313" key="9">
    <source>
        <dbReference type="Proteomes" id="UP000251088"/>
    </source>
</evidence>
<keyword evidence="3 6" id="KW-0812">Transmembrane</keyword>
<name>A0A2X3F4L1_KLEPN</name>
<keyword evidence="4 6" id="KW-1133">Transmembrane helix</keyword>
<evidence type="ECO:0000313" key="10">
    <source>
        <dbReference type="Proteomes" id="UP000255239"/>
    </source>
</evidence>
<evidence type="ECO:0000256" key="2">
    <source>
        <dbReference type="ARBA" id="ARBA00022475"/>
    </source>
</evidence>
<dbReference type="Proteomes" id="UP000251088">
    <property type="component" value="Unassembled WGS sequence"/>
</dbReference>
<feature type="transmembrane region" description="Helical" evidence="6">
    <location>
        <begin position="41"/>
        <end position="59"/>
    </location>
</feature>
<feature type="transmembrane region" description="Helical" evidence="6">
    <location>
        <begin position="6"/>
        <end position="29"/>
    </location>
</feature>
<dbReference type="GO" id="GO:0006865">
    <property type="term" value="P:amino acid transport"/>
    <property type="evidence" value="ECO:0007669"/>
    <property type="project" value="InterPro"/>
</dbReference>
<dbReference type="InterPro" id="IPR001123">
    <property type="entry name" value="LeuE-type"/>
</dbReference>
<keyword evidence="2" id="KW-1003">Cell membrane</keyword>
<evidence type="ECO:0000256" key="3">
    <source>
        <dbReference type="ARBA" id="ARBA00022692"/>
    </source>
</evidence>
<dbReference type="Proteomes" id="UP000255239">
    <property type="component" value="Unassembled WGS sequence"/>
</dbReference>
<evidence type="ECO:0000313" key="8">
    <source>
        <dbReference type="EMBL" id="STV65662.1"/>
    </source>
</evidence>
<organism evidence="7 9">
    <name type="scientific">Klebsiella pneumoniae</name>
    <dbReference type="NCBI Taxonomy" id="573"/>
    <lineage>
        <taxon>Bacteria</taxon>
        <taxon>Pseudomonadati</taxon>
        <taxon>Pseudomonadota</taxon>
        <taxon>Gammaproteobacteria</taxon>
        <taxon>Enterobacterales</taxon>
        <taxon>Enterobacteriaceae</taxon>
        <taxon>Klebsiella/Raoultella group</taxon>
        <taxon>Klebsiella</taxon>
        <taxon>Klebsiella pneumoniae complex</taxon>
    </lineage>
</organism>
<reference evidence="9 10" key="1">
    <citation type="submission" date="2018-06" db="EMBL/GenBank/DDBJ databases">
        <authorList>
            <consortium name="Pathogen Informatics"/>
            <person name="Doyle S."/>
        </authorList>
    </citation>
    <scope>NUCLEOTIDE SEQUENCE [LARGE SCALE GENOMIC DNA]</scope>
    <source>
        <strain evidence="8 10">NCTC11679</strain>
        <strain evidence="7 9">NCTC9128</strain>
    </source>
</reference>
<evidence type="ECO:0000256" key="5">
    <source>
        <dbReference type="ARBA" id="ARBA00023136"/>
    </source>
</evidence>
<evidence type="ECO:0000313" key="7">
    <source>
        <dbReference type="EMBL" id="SQC42214.1"/>
    </source>
</evidence>
<gene>
    <name evidence="7" type="primary">leuE_3</name>
    <name evidence="8" type="synonym">leuE_1</name>
    <name evidence="8" type="ORF">NCTC11679_03432</name>
    <name evidence="7" type="ORF">NCTC9128_07644</name>
</gene>
<dbReference type="EMBL" id="UGMG01000001">
    <property type="protein sequence ID" value="STV65662.1"/>
    <property type="molecule type" value="Genomic_DNA"/>
</dbReference>
<sequence length="62" mass="6867">MAFFILALTLEVISFCYMSFLILSGSFVTRYVKTRKKLAKLGNSLIGLVFVGFAARLATLQS</sequence>
<evidence type="ECO:0000256" key="6">
    <source>
        <dbReference type="SAM" id="Phobius"/>
    </source>
</evidence>
<accession>A0A2X3F4L1</accession>
<dbReference type="GO" id="GO:0005886">
    <property type="term" value="C:plasma membrane"/>
    <property type="evidence" value="ECO:0007669"/>
    <property type="project" value="UniProtKB-SubCell"/>
</dbReference>
<proteinExistence type="predicted"/>
<evidence type="ECO:0000256" key="4">
    <source>
        <dbReference type="ARBA" id="ARBA00022989"/>
    </source>
</evidence>